<dbReference type="AlphaFoldDB" id="A0A8I2YKU9"/>
<evidence type="ECO:0000313" key="2">
    <source>
        <dbReference type="Proteomes" id="UP000683000"/>
    </source>
</evidence>
<evidence type="ECO:0000313" key="1">
    <source>
        <dbReference type="EMBL" id="KAG6374254.1"/>
    </source>
</evidence>
<gene>
    <name evidence="1" type="ORF">JVT61DRAFT_4271</name>
</gene>
<reference evidence="1" key="1">
    <citation type="submission" date="2021-03" db="EMBL/GenBank/DDBJ databases">
        <title>Evolutionary innovations through gain and loss of genes in the ectomycorrhizal Boletales.</title>
        <authorList>
            <person name="Wu G."/>
            <person name="Miyauchi S."/>
            <person name="Morin E."/>
            <person name="Yang Z.-L."/>
            <person name="Xu J."/>
            <person name="Martin F.M."/>
        </authorList>
    </citation>
    <scope>NUCLEOTIDE SEQUENCE</scope>
    <source>
        <strain evidence="1">BR01</strain>
    </source>
</reference>
<keyword evidence="2" id="KW-1185">Reference proteome</keyword>
<sequence length="183" mass="20317">MQIPFRGCPVLVPNFEDSSSFQFSKDGLLRSMGISSNMLIDMHDAAICIADFAYPHLRGTMSGLIAGINDPSQCRFTLDIPLTQRAMASSISMLDDGLTVGWSQTQCNAPFDKRKVYVDNLAVRGWGLGHQAGVFTHPHQDADGDATYMVGRSGLKIWSFYFLRDSIKPRDEILHLVTELITM</sequence>
<protein>
    <submittedName>
        <fullName evidence="1">Uncharacterized protein</fullName>
    </submittedName>
</protein>
<organism evidence="1 2">
    <name type="scientific">Boletus reticuloceps</name>
    <dbReference type="NCBI Taxonomy" id="495285"/>
    <lineage>
        <taxon>Eukaryota</taxon>
        <taxon>Fungi</taxon>
        <taxon>Dikarya</taxon>
        <taxon>Basidiomycota</taxon>
        <taxon>Agaricomycotina</taxon>
        <taxon>Agaricomycetes</taxon>
        <taxon>Agaricomycetidae</taxon>
        <taxon>Boletales</taxon>
        <taxon>Boletineae</taxon>
        <taxon>Boletaceae</taxon>
        <taxon>Boletoideae</taxon>
        <taxon>Boletus</taxon>
    </lineage>
</organism>
<dbReference type="Proteomes" id="UP000683000">
    <property type="component" value="Unassembled WGS sequence"/>
</dbReference>
<comment type="caution">
    <text evidence="1">The sequence shown here is derived from an EMBL/GenBank/DDBJ whole genome shotgun (WGS) entry which is preliminary data.</text>
</comment>
<dbReference type="OrthoDB" id="2693549at2759"/>
<name>A0A8I2YKU9_9AGAM</name>
<proteinExistence type="predicted"/>
<accession>A0A8I2YKU9</accession>
<dbReference type="EMBL" id="JAGFBS010000018">
    <property type="protein sequence ID" value="KAG6374254.1"/>
    <property type="molecule type" value="Genomic_DNA"/>
</dbReference>